<reference evidence="6 7" key="1">
    <citation type="journal article" date="2018" name="PLoS Genet.">
        <title>Population sequencing reveals clonal diversity and ancestral inbreeding in the grapevine cultivar Chardonnay.</title>
        <authorList>
            <person name="Roach M.J."/>
            <person name="Johnson D.L."/>
            <person name="Bohlmann J."/>
            <person name="van Vuuren H.J."/>
            <person name="Jones S.J."/>
            <person name="Pretorius I.S."/>
            <person name="Schmidt S.A."/>
            <person name="Borneman A.R."/>
        </authorList>
    </citation>
    <scope>NUCLEOTIDE SEQUENCE [LARGE SCALE GENOMIC DNA]</scope>
    <source>
        <strain evidence="7">cv. Chardonnay</strain>
        <tissue evidence="6">Leaf</tissue>
    </source>
</reference>
<dbReference type="PANTHER" id="PTHR47364">
    <property type="entry name" value="CYSTEINE PROTEINASE INHIBITOR 5"/>
    <property type="match status" value="1"/>
</dbReference>
<protein>
    <submittedName>
        <fullName evidence="6">Cystatin-1</fullName>
    </submittedName>
</protein>
<dbReference type="CDD" id="cd00042">
    <property type="entry name" value="CY"/>
    <property type="match status" value="1"/>
</dbReference>
<evidence type="ECO:0000313" key="7">
    <source>
        <dbReference type="Proteomes" id="UP000288805"/>
    </source>
</evidence>
<keyword evidence="1" id="KW-0646">Protease inhibitor</keyword>
<feature type="signal peptide" evidence="4">
    <location>
        <begin position="1"/>
        <end position="24"/>
    </location>
</feature>
<dbReference type="PANTHER" id="PTHR47364:SF2">
    <property type="entry name" value="CYSTEINE PROTEINASE INHIBITOR 5"/>
    <property type="match status" value="1"/>
</dbReference>
<name>A0A438H798_VITVI</name>
<dbReference type="Pfam" id="PF16845">
    <property type="entry name" value="SQAPI"/>
    <property type="match status" value="2"/>
</dbReference>
<keyword evidence="4" id="KW-0732">Signal</keyword>
<gene>
    <name evidence="6" type="primary">RAMDAZC7_0</name>
    <name evidence="6" type="ORF">CK203_042293</name>
</gene>
<dbReference type="AlphaFoldDB" id="A0A438H798"/>
<comment type="caution">
    <text evidence="6">The sequence shown here is derived from an EMBL/GenBank/DDBJ whole genome shotgun (WGS) entry which is preliminary data.</text>
</comment>
<dbReference type="InterPro" id="IPR000010">
    <property type="entry name" value="Cystatin_dom"/>
</dbReference>
<evidence type="ECO:0000256" key="1">
    <source>
        <dbReference type="ARBA" id="ARBA00022690"/>
    </source>
</evidence>
<feature type="chain" id="PRO_5036491977" evidence="4">
    <location>
        <begin position="25"/>
        <end position="235"/>
    </location>
</feature>
<dbReference type="EMBL" id="QGNW01000266">
    <property type="protein sequence ID" value="RVW80440.1"/>
    <property type="molecule type" value="Genomic_DNA"/>
</dbReference>
<accession>A0A438H798</accession>
<feature type="region of interest" description="Disordered" evidence="3">
    <location>
        <begin position="126"/>
        <end position="201"/>
    </location>
</feature>
<proteinExistence type="predicted"/>
<dbReference type="SUPFAM" id="SSF54403">
    <property type="entry name" value="Cystatin/monellin"/>
    <property type="match status" value="1"/>
</dbReference>
<evidence type="ECO:0000313" key="6">
    <source>
        <dbReference type="EMBL" id="RVW80440.1"/>
    </source>
</evidence>
<dbReference type="Gene3D" id="3.10.450.10">
    <property type="match status" value="2"/>
</dbReference>
<feature type="compositionally biased region" description="Basic and acidic residues" evidence="3">
    <location>
        <begin position="177"/>
        <end position="194"/>
    </location>
</feature>
<evidence type="ECO:0000256" key="4">
    <source>
        <dbReference type="SAM" id="SignalP"/>
    </source>
</evidence>
<organism evidence="6 7">
    <name type="scientific">Vitis vinifera</name>
    <name type="common">Grape</name>
    <dbReference type="NCBI Taxonomy" id="29760"/>
    <lineage>
        <taxon>Eukaryota</taxon>
        <taxon>Viridiplantae</taxon>
        <taxon>Streptophyta</taxon>
        <taxon>Embryophyta</taxon>
        <taxon>Tracheophyta</taxon>
        <taxon>Spermatophyta</taxon>
        <taxon>Magnoliopsida</taxon>
        <taxon>eudicotyledons</taxon>
        <taxon>Gunneridae</taxon>
        <taxon>Pentapetalae</taxon>
        <taxon>rosids</taxon>
        <taxon>Vitales</taxon>
        <taxon>Vitaceae</taxon>
        <taxon>Viteae</taxon>
        <taxon>Vitis</taxon>
    </lineage>
</organism>
<sequence>MELQSQFLCRLFCVFVFIILSANAAAPVTAGGWNEIPDVINNTHVQDLGMFAVLAYNNSTASSLFFYAVFQAQAQIAEGLNVRMVIQALESELPKMYKAYVWEKPWENFKNLTFFEPVLKPNGDGAGAIPSFSPPGFAPPRRSSLRCSSRRLEPDRGREEPSRARDREVRGGGAQQVDRDEAEVPERDKGPDSGRRRHNYRLTVMAKNGAASKKYEAVVWEKLDGTKQLTSFQPV</sequence>
<dbReference type="Proteomes" id="UP000288805">
    <property type="component" value="Unassembled WGS sequence"/>
</dbReference>
<evidence type="ECO:0000256" key="3">
    <source>
        <dbReference type="SAM" id="MobiDB-lite"/>
    </source>
</evidence>
<dbReference type="OrthoDB" id="2016588at2759"/>
<dbReference type="InterPro" id="IPR046350">
    <property type="entry name" value="Cystatin_sf"/>
</dbReference>
<feature type="compositionally biased region" description="Basic and acidic residues" evidence="3">
    <location>
        <begin position="150"/>
        <end position="170"/>
    </location>
</feature>
<keyword evidence="2" id="KW-0789">Thiol protease inhibitor</keyword>
<feature type="domain" description="Cystatin" evidence="5">
    <location>
        <begin position="28"/>
        <end position="118"/>
    </location>
</feature>
<dbReference type="SMART" id="SM00043">
    <property type="entry name" value="CY"/>
    <property type="match status" value="1"/>
</dbReference>
<dbReference type="GO" id="GO:0004869">
    <property type="term" value="F:cysteine-type endopeptidase inhibitor activity"/>
    <property type="evidence" value="ECO:0007669"/>
    <property type="project" value="UniProtKB-KW"/>
</dbReference>
<evidence type="ECO:0000256" key="2">
    <source>
        <dbReference type="ARBA" id="ARBA00022704"/>
    </source>
</evidence>
<evidence type="ECO:0000259" key="5">
    <source>
        <dbReference type="SMART" id="SM00043"/>
    </source>
</evidence>